<feature type="compositionally biased region" description="Pro residues" evidence="3">
    <location>
        <begin position="156"/>
        <end position="166"/>
    </location>
</feature>
<dbReference type="AlphaFoldDB" id="A0A5M8PR78"/>
<organism evidence="5 6">
    <name type="scientific">Lasallia pustulata</name>
    <dbReference type="NCBI Taxonomy" id="136370"/>
    <lineage>
        <taxon>Eukaryota</taxon>
        <taxon>Fungi</taxon>
        <taxon>Dikarya</taxon>
        <taxon>Ascomycota</taxon>
        <taxon>Pezizomycotina</taxon>
        <taxon>Lecanoromycetes</taxon>
        <taxon>OSLEUM clade</taxon>
        <taxon>Umbilicariomycetidae</taxon>
        <taxon>Umbilicariales</taxon>
        <taxon>Umbilicariaceae</taxon>
        <taxon>Lasallia</taxon>
    </lineage>
</organism>
<proteinExistence type="predicted"/>
<evidence type="ECO:0000256" key="2">
    <source>
        <dbReference type="SAM" id="Coils"/>
    </source>
</evidence>
<reference evidence="5 6" key="1">
    <citation type="submission" date="2019-09" db="EMBL/GenBank/DDBJ databases">
        <title>The hologenome of the rock-dwelling lichen Lasallia pustulata.</title>
        <authorList>
            <person name="Greshake Tzovaras B."/>
            <person name="Segers F."/>
            <person name="Bicker A."/>
            <person name="Dal Grande F."/>
            <person name="Otte J."/>
            <person name="Hankeln T."/>
            <person name="Schmitt I."/>
            <person name="Ebersberger I."/>
        </authorList>
    </citation>
    <scope>NUCLEOTIDE SEQUENCE [LARGE SCALE GENOMIC DNA]</scope>
    <source>
        <strain evidence="5">A1-1</strain>
    </source>
</reference>
<keyword evidence="1" id="KW-0862">Zinc</keyword>
<keyword evidence="2" id="KW-0175">Coiled coil</keyword>
<dbReference type="InterPro" id="IPR047126">
    <property type="entry name" value="RNF141-like"/>
</dbReference>
<feature type="compositionally biased region" description="Low complexity" evidence="3">
    <location>
        <begin position="132"/>
        <end position="155"/>
    </location>
</feature>
<dbReference type="Proteomes" id="UP000324767">
    <property type="component" value="Unassembled WGS sequence"/>
</dbReference>
<feature type="coiled-coil region" evidence="2">
    <location>
        <begin position="344"/>
        <end position="378"/>
    </location>
</feature>
<feature type="compositionally biased region" description="Acidic residues" evidence="3">
    <location>
        <begin position="547"/>
        <end position="565"/>
    </location>
</feature>
<accession>A0A5M8PR78</accession>
<keyword evidence="1" id="KW-0479">Metal-binding</keyword>
<evidence type="ECO:0000256" key="1">
    <source>
        <dbReference type="PROSITE-ProRule" id="PRU00175"/>
    </source>
</evidence>
<dbReference type="GO" id="GO:0008270">
    <property type="term" value="F:zinc ion binding"/>
    <property type="evidence" value="ECO:0007669"/>
    <property type="project" value="UniProtKB-KW"/>
</dbReference>
<feature type="region of interest" description="Disordered" evidence="3">
    <location>
        <begin position="535"/>
        <end position="581"/>
    </location>
</feature>
<evidence type="ECO:0000256" key="3">
    <source>
        <dbReference type="SAM" id="MobiDB-lite"/>
    </source>
</evidence>
<dbReference type="SMART" id="SM00184">
    <property type="entry name" value="RING"/>
    <property type="match status" value="1"/>
</dbReference>
<dbReference type="SUPFAM" id="SSF57850">
    <property type="entry name" value="RING/U-box"/>
    <property type="match status" value="1"/>
</dbReference>
<feature type="compositionally biased region" description="Basic and acidic residues" evidence="3">
    <location>
        <begin position="570"/>
        <end position="581"/>
    </location>
</feature>
<dbReference type="Pfam" id="PF13920">
    <property type="entry name" value="zf-C3HC4_3"/>
    <property type="match status" value="1"/>
</dbReference>
<keyword evidence="1" id="KW-0863">Zinc-finger</keyword>
<feature type="region of interest" description="Disordered" evidence="3">
    <location>
        <begin position="440"/>
        <end position="463"/>
    </location>
</feature>
<dbReference type="InterPro" id="IPR001841">
    <property type="entry name" value="Znf_RING"/>
</dbReference>
<dbReference type="InterPro" id="IPR013083">
    <property type="entry name" value="Znf_RING/FYVE/PHD"/>
</dbReference>
<comment type="caution">
    <text evidence="5">The sequence shown here is derived from an EMBL/GenBank/DDBJ whole genome shotgun (WGS) entry which is preliminary data.</text>
</comment>
<feature type="compositionally biased region" description="Basic and acidic residues" evidence="3">
    <location>
        <begin position="440"/>
        <end position="454"/>
    </location>
</feature>
<dbReference type="EMBL" id="VXIT01000007">
    <property type="protein sequence ID" value="KAA6411487.1"/>
    <property type="molecule type" value="Genomic_DNA"/>
</dbReference>
<gene>
    <name evidence="5" type="ORF">FRX48_04767</name>
</gene>
<evidence type="ECO:0000259" key="4">
    <source>
        <dbReference type="PROSITE" id="PS50089"/>
    </source>
</evidence>
<dbReference type="PROSITE" id="PS50089">
    <property type="entry name" value="ZF_RING_2"/>
    <property type="match status" value="1"/>
</dbReference>
<dbReference type="PANTHER" id="PTHR12109">
    <property type="entry name" value="RING FINGER PROTEIN 141-RELATED"/>
    <property type="match status" value="1"/>
</dbReference>
<feature type="region of interest" description="Disordered" evidence="3">
    <location>
        <begin position="88"/>
        <end position="184"/>
    </location>
</feature>
<feature type="domain" description="RING-type" evidence="4">
    <location>
        <begin position="590"/>
        <end position="639"/>
    </location>
</feature>
<protein>
    <recommendedName>
        <fullName evidence="4">RING-type domain-containing protein</fullName>
    </recommendedName>
</protein>
<dbReference type="PANTHER" id="PTHR12109:SF5">
    <property type="entry name" value="RING-TYPE DOMAIN-CONTAINING PROTEIN"/>
    <property type="match status" value="1"/>
</dbReference>
<feature type="compositionally biased region" description="Polar residues" evidence="3">
    <location>
        <begin position="88"/>
        <end position="113"/>
    </location>
</feature>
<sequence length="651" mass="73255">MCKEFWDARIAAANPPLRQSEARIPERPDQTDFLRKWYDWHRGYRIIIHDDGREEHQSMIGERLQDVPPGHLPRTFDELRAASYSLPSMSNQTNTESPQFVEQSSTADLNPTQSEEEPIDPEDRIFDPAEIPTSTTLPSSTVLSTNTLSTTSLPIASPPIPSPPTPLQTTASSNTTSHAERARQAEYQARRVAALRRELSRMRSGIERVMSGLQELGESIPDSQDAVRRSANPDTRLQAVEERFTRPHGLTNVGGPSNLTANLGTRTSMQALQERLTSTHGLANVGASSNQTADLDTQTSMDLTPEPIPRLPSILDLVGNDPHMSMQQRLEAARDAEGWTRRQREHVAVRLEELESEAQAATERRRQLEHEIRLQEQNARVFGSREEVEREGAEYESPIGGMFRRAYARYGDREEERRQEQLLQQILDLEADGLIMADDRVGEETNQPDRRRNDGPTSTRAAVPERALRAAETLASNNIETPDERRERFRSVGLTTLEQLRQQHIVRLGSDSSTPHSPELGRVAGRRYSHLLRRRAAAPFDPRDPELDMDDMDEDDSSENVEEEQSAGLDRNDGRPAPKSDEEMMVKSECKICYGQLATVAVLPCGHCVMCEWCAAQSIPSHKADTTRPAKPSNCPMCRKRVKQKVTIYRG</sequence>
<evidence type="ECO:0000313" key="5">
    <source>
        <dbReference type="EMBL" id="KAA6411487.1"/>
    </source>
</evidence>
<name>A0A5M8PR78_9LECA</name>
<evidence type="ECO:0000313" key="6">
    <source>
        <dbReference type="Proteomes" id="UP000324767"/>
    </source>
</evidence>
<dbReference type="OrthoDB" id="1711136at2759"/>
<dbReference type="Gene3D" id="3.30.40.10">
    <property type="entry name" value="Zinc/RING finger domain, C3HC4 (zinc finger)"/>
    <property type="match status" value="1"/>
</dbReference>